<sequence>MRSRRRAPGDESGGGERGQGRSDEHIDRGRSGRWSRAAKTCRHLVSSLLTASRVLLVICVIPSRTAKVSRRSSPLFSMMDKLSTPGTTSPENPLTRTTATPQATPTPPLAGDQAFPMQFRGFSSFA</sequence>
<dbReference type="Proteomes" id="UP000024635">
    <property type="component" value="Unassembled WGS sequence"/>
</dbReference>
<keyword evidence="3" id="KW-1185">Reference proteome</keyword>
<evidence type="ECO:0000313" key="2">
    <source>
        <dbReference type="EMBL" id="EYB94466.1"/>
    </source>
</evidence>
<feature type="region of interest" description="Disordered" evidence="1">
    <location>
        <begin position="1"/>
        <end position="36"/>
    </location>
</feature>
<gene>
    <name evidence="2" type="primary">Acey_s0171.g311</name>
    <name evidence="2" type="ORF">Y032_0171g311</name>
</gene>
<dbReference type="AlphaFoldDB" id="A0A016SVQ5"/>
<proteinExistence type="predicted"/>
<dbReference type="EMBL" id="JARK01001507">
    <property type="protein sequence ID" value="EYB94466.1"/>
    <property type="molecule type" value="Genomic_DNA"/>
</dbReference>
<feature type="compositionally biased region" description="Basic and acidic residues" evidence="1">
    <location>
        <begin position="18"/>
        <end position="30"/>
    </location>
</feature>
<accession>A0A016SVQ5</accession>
<organism evidence="2 3">
    <name type="scientific">Ancylostoma ceylanicum</name>
    <dbReference type="NCBI Taxonomy" id="53326"/>
    <lineage>
        <taxon>Eukaryota</taxon>
        <taxon>Metazoa</taxon>
        <taxon>Ecdysozoa</taxon>
        <taxon>Nematoda</taxon>
        <taxon>Chromadorea</taxon>
        <taxon>Rhabditida</taxon>
        <taxon>Rhabditina</taxon>
        <taxon>Rhabditomorpha</taxon>
        <taxon>Strongyloidea</taxon>
        <taxon>Ancylostomatidae</taxon>
        <taxon>Ancylostomatinae</taxon>
        <taxon>Ancylostoma</taxon>
    </lineage>
</organism>
<evidence type="ECO:0000313" key="3">
    <source>
        <dbReference type="Proteomes" id="UP000024635"/>
    </source>
</evidence>
<protein>
    <submittedName>
        <fullName evidence="2">Uncharacterized protein</fullName>
    </submittedName>
</protein>
<feature type="compositionally biased region" description="Low complexity" evidence="1">
    <location>
        <begin position="93"/>
        <end position="103"/>
    </location>
</feature>
<comment type="caution">
    <text evidence="2">The sequence shown here is derived from an EMBL/GenBank/DDBJ whole genome shotgun (WGS) entry which is preliminary data.</text>
</comment>
<evidence type="ECO:0000256" key="1">
    <source>
        <dbReference type="SAM" id="MobiDB-lite"/>
    </source>
</evidence>
<name>A0A016SVQ5_9BILA</name>
<reference evidence="3" key="1">
    <citation type="journal article" date="2015" name="Nat. Genet.">
        <title>The genome and transcriptome of the zoonotic hookworm Ancylostoma ceylanicum identify infection-specific gene families.</title>
        <authorList>
            <person name="Schwarz E.M."/>
            <person name="Hu Y."/>
            <person name="Antoshechkin I."/>
            <person name="Miller M.M."/>
            <person name="Sternberg P.W."/>
            <person name="Aroian R.V."/>
        </authorList>
    </citation>
    <scope>NUCLEOTIDE SEQUENCE</scope>
    <source>
        <strain evidence="3">HY135</strain>
    </source>
</reference>
<feature type="region of interest" description="Disordered" evidence="1">
    <location>
        <begin position="70"/>
        <end position="114"/>
    </location>
</feature>